<keyword evidence="5 6" id="KW-0072">Autophagy</keyword>
<comment type="subunit">
    <text evidence="6">Conjugated with ATG12.</text>
</comment>
<comment type="subcellular location">
    <subcellularLocation>
        <location evidence="1 6">Preautophagosomal structure membrane</location>
        <topology evidence="1 6">Peripheral membrane protein</topology>
    </subcellularLocation>
</comment>
<dbReference type="GO" id="GO:0034727">
    <property type="term" value="P:piecemeal microautophagy of the nucleus"/>
    <property type="evidence" value="ECO:0007669"/>
    <property type="project" value="TreeGrafter"/>
</dbReference>
<dbReference type="GO" id="GO:0005776">
    <property type="term" value="C:autophagosome"/>
    <property type="evidence" value="ECO:0007669"/>
    <property type="project" value="TreeGrafter"/>
</dbReference>
<dbReference type="PANTHER" id="PTHR13040:SF2">
    <property type="entry name" value="AUTOPHAGY PROTEIN 5"/>
    <property type="match status" value="1"/>
</dbReference>
<keyword evidence="3 6" id="KW-1017">Isopeptide bond</keyword>
<dbReference type="Pfam" id="PF20638">
    <property type="entry name" value="ATG5_UblA"/>
    <property type="match status" value="1"/>
</dbReference>
<dbReference type="Gene3D" id="1.10.246.190">
    <property type="entry name" value="Autophagy protein Apg5, helix rich domain"/>
    <property type="match status" value="1"/>
</dbReference>
<dbReference type="GO" id="GO:0019776">
    <property type="term" value="F:Atg8-family ligase activity"/>
    <property type="evidence" value="ECO:0007669"/>
    <property type="project" value="TreeGrafter"/>
</dbReference>
<evidence type="ECO:0000313" key="10">
    <source>
        <dbReference type="EMBL" id="TKA78955.1"/>
    </source>
</evidence>
<dbReference type="GO" id="GO:0034045">
    <property type="term" value="C:phagophore assembly site membrane"/>
    <property type="evidence" value="ECO:0007669"/>
    <property type="project" value="UniProtKB-SubCell"/>
</dbReference>
<name>A0A4U0XV37_9PEZI</name>
<evidence type="ECO:0000256" key="5">
    <source>
        <dbReference type="ARBA" id="ARBA00023006"/>
    </source>
</evidence>
<proteinExistence type="inferred from homology"/>
<comment type="caution">
    <text evidence="10">The sequence shown here is derived from an EMBL/GenBank/DDBJ whole genome shotgun (WGS) entry which is preliminary data.</text>
</comment>
<evidence type="ECO:0000256" key="4">
    <source>
        <dbReference type="ARBA" id="ARBA00022843"/>
    </source>
</evidence>
<feature type="domain" description="Autophagy protein ATG5 UblB" evidence="7">
    <location>
        <begin position="223"/>
        <end position="322"/>
    </location>
</feature>
<dbReference type="InterPro" id="IPR007239">
    <property type="entry name" value="Atg5"/>
</dbReference>
<dbReference type="STRING" id="331657.A0A4U0XV37"/>
<feature type="domain" description="Autophagy protein ATG5 UblA" evidence="9">
    <location>
        <begin position="14"/>
        <end position="143"/>
    </location>
</feature>
<keyword evidence="6" id="KW-0813">Transport</keyword>
<dbReference type="GO" id="GO:0000422">
    <property type="term" value="P:autophagy of mitochondrion"/>
    <property type="evidence" value="ECO:0007669"/>
    <property type="project" value="TreeGrafter"/>
</dbReference>
<dbReference type="OrthoDB" id="272162at2759"/>
<dbReference type="GO" id="GO:0061908">
    <property type="term" value="C:phagophore"/>
    <property type="evidence" value="ECO:0007669"/>
    <property type="project" value="TreeGrafter"/>
</dbReference>
<evidence type="ECO:0000259" key="8">
    <source>
        <dbReference type="Pfam" id="PF20637"/>
    </source>
</evidence>
<dbReference type="Proteomes" id="UP000308768">
    <property type="component" value="Unassembled WGS sequence"/>
</dbReference>
<evidence type="ECO:0000256" key="2">
    <source>
        <dbReference type="ARBA" id="ARBA00006910"/>
    </source>
</evidence>
<comment type="similarity">
    <text evidence="2 6">Belongs to the ATG5 family.</text>
</comment>
<feature type="domain" description="Autophagy protein ATG5 alpha-helical bundle region" evidence="8">
    <location>
        <begin position="159"/>
        <end position="215"/>
    </location>
</feature>
<dbReference type="GO" id="GO:0034274">
    <property type="term" value="C:Atg12-Atg5-Atg16 complex"/>
    <property type="evidence" value="ECO:0007669"/>
    <property type="project" value="TreeGrafter"/>
</dbReference>
<dbReference type="Pfam" id="PF04106">
    <property type="entry name" value="ATG5_UblB"/>
    <property type="match status" value="1"/>
</dbReference>
<evidence type="ECO:0000256" key="3">
    <source>
        <dbReference type="ARBA" id="ARBA00022499"/>
    </source>
</evidence>
<dbReference type="FunFam" id="3.10.20.620:FF:000004">
    <property type="entry name" value="Autophagy protein 5"/>
    <property type="match status" value="1"/>
</dbReference>
<evidence type="ECO:0000259" key="9">
    <source>
        <dbReference type="Pfam" id="PF20638"/>
    </source>
</evidence>
<dbReference type="InterPro" id="IPR048939">
    <property type="entry name" value="ATG5_UblA"/>
</dbReference>
<evidence type="ECO:0000259" key="7">
    <source>
        <dbReference type="Pfam" id="PF04106"/>
    </source>
</evidence>
<accession>A0A4U0XV37</accession>
<dbReference type="InterPro" id="IPR042527">
    <property type="entry name" value="Atg5_UblA_dom_sf"/>
</dbReference>
<comment type="function">
    <text evidence="6">Involved in cytoplasm to vacuole transport (Cvt) and autophagic vesicle formation.</text>
</comment>
<dbReference type="GO" id="GO:0044233">
    <property type="term" value="C:mitochondria-associated endoplasmic reticulum membrane contact site"/>
    <property type="evidence" value="ECO:0007669"/>
    <property type="project" value="TreeGrafter"/>
</dbReference>
<evidence type="ECO:0000256" key="6">
    <source>
        <dbReference type="RuleBase" id="RU361202"/>
    </source>
</evidence>
<evidence type="ECO:0000313" key="11">
    <source>
        <dbReference type="Proteomes" id="UP000308768"/>
    </source>
</evidence>
<dbReference type="Gene3D" id="3.10.20.620">
    <property type="match status" value="1"/>
</dbReference>
<dbReference type="InterPro" id="IPR048318">
    <property type="entry name" value="ATG5_UblB"/>
</dbReference>
<dbReference type="Pfam" id="PF20637">
    <property type="entry name" value="ATG5_HBR"/>
    <property type="match status" value="1"/>
</dbReference>
<keyword evidence="11" id="KW-1185">Reference proteome</keyword>
<dbReference type="InterPro" id="IPR048940">
    <property type="entry name" value="ATG5_HBR"/>
</dbReference>
<dbReference type="GO" id="GO:0006995">
    <property type="term" value="P:cellular response to nitrogen starvation"/>
    <property type="evidence" value="ECO:0007669"/>
    <property type="project" value="TreeGrafter"/>
</dbReference>
<dbReference type="AlphaFoldDB" id="A0A4U0XV37"/>
<keyword evidence="6" id="KW-0472">Membrane</keyword>
<dbReference type="PANTHER" id="PTHR13040">
    <property type="entry name" value="AUTOPHAGY PROTEIN 5"/>
    <property type="match status" value="1"/>
</dbReference>
<sequence length="326" mass="36043">MPPSPISALQTKTWESTLPLEIRLSPSECRTFDRSDPYLIRFPRLSYLPFLLPRLHAFFSSALIDPDVAAHEGWLSFEDIPLKWHYPLGLLYDLFSGAEPADLARHHSAIHGKNKVYDEERDPNPESVRDNSGALPWRLVVHFTTWPEEQLVKLDANGKVLHDAFINSVKEADYTRNGTAKVVMSLSKDDSTALWRAVQQHDMSLFNTINNKLLNPPGSKLRHIPVKIYLPTTASPSGTTATEGSAGSIRVVQSLVSPFLPSRQPQTLGTALNDILPTVFPSRRNPLLAHAVLHGAVVPLGAVLQDLGKALAYADGFLHVVVVMMG</sequence>
<protein>
    <recommendedName>
        <fullName evidence="6">Autophagy protein 5</fullName>
    </recommendedName>
</protein>
<dbReference type="Gene3D" id="3.10.20.90">
    <property type="entry name" value="Phosphatidylinositol 3-kinase Catalytic Subunit, Chain A, domain 1"/>
    <property type="match status" value="1"/>
</dbReference>
<evidence type="ECO:0000256" key="1">
    <source>
        <dbReference type="ARBA" id="ARBA00004623"/>
    </source>
</evidence>
<dbReference type="EMBL" id="NAJN01000120">
    <property type="protein sequence ID" value="TKA78955.1"/>
    <property type="molecule type" value="Genomic_DNA"/>
</dbReference>
<dbReference type="InterPro" id="IPR042526">
    <property type="entry name" value="Atg5_HR"/>
</dbReference>
<organism evidence="10 11">
    <name type="scientific">Cryomyces minteri</name>
    <dbReference type="NCBI Taxonomy" id="331657"/>
    <lineage>
        <taxon>Eukaryota</taxon>
        <taxon>Fungi</taxon>
        <taxon>Dikarya</taxon>
        <taxon>Ascomycota</taxon>
        <taxon>Pezizomycotina</taxon>
        <taxon>Dothideomycetes</taxon>
        <taxon>Dothideomycetes incertae sedis</taxon>
        <taxon>Cryomyces</taxon>
    </lineage>
</organism>
<reference evidence="10 11" key="1">
    <citation type="submission" date="2017-03" db="EMBL/GenBank/DDBJ databases">
        <title>Genomes of endolithic fungi from Antarctica.</title>
        <authorList>
            <person name="Coleine C."/>
            <person name="Masonjones S."/>
            <person name="Stajich J.E."/>
        </authorList>
    </citation>
    <scope>NUCLEOTIDE SEQUENCE [LARGE SCALE GENOMIC DNA]</scope>
    <source>
        <strain evidence="10 11">CCFEE 5187</strain>
    </source>
</reference>
<gene>
    <name evidence="10" type="ORF">B0A49_02096</name>
</gene>
<keyword evidence="4 6" id="KW-0832">Ubl conjugation</keyword>